<keyword evidence="6 7" id="KW-0560">Oxidoreductase</keyword>
<dbReference type="InterPro" id="IPR000447">
    <property type="entry name" value="G3P_DH_FAD-dep"/>
</dbReference>
<dbReference type="RefSeq" id="WP_088566592.1">
    <property type="nucleotide sequence ID" value="NZ_CP020946.1"/>
</dbReference>
<feature type="domain" description="FAD dependent oxidoreductase" evidence="8">
    <location>
        <begin position="22"/>
        <end position="381"/>
    </location>
</feature>
<dbReference type="OrthoDB" id="5287568at2"/>
<proteinExistence type="inferred from homology"/>
<dbReference type="GO" id="GO:0046168">
    <property type="term" value="P:glycerol-3-phosphate catabolic process"/>
    <property type="evidence" value="ECO:0007669"/>
    <property type="project" value="TreeGrafter"/>
</dbReference>
<evidence type="ECO:0000259" key="8">
    <source>
        <dbReference type="Pfam" id="PF01266"/>
    </source>
</evidence>
<dbReference type="Proteomes" id="UP000197003">
    <property type="component" value="Chromosome"/>
</dbReference>
<evidence type="ECO:0000256" key="2">
    <source>
        <dbReference type="ARBA" id="ARBA00007330"/>
    </source>
</evidence>
<dbReference type="InterPro" id="IPR036188">
    <property type="entry name" value="FAD/NAD-bd_sf"/>
</dbReference>
<keyword evidence="5" id="KW-0274">FAD</keyword>
<dbReference type="GO" id="GO:0004368">
    <property type="term" value="F:glycerol-3-phosphate dehydrogenase (quinone) activity"/>
    <property type="evidence" value="ECO:0007669"/>
    <property type="project" value="UniProtKB-EC"/>
</dbReference>
<evidence type="ECO:0000313" key="11">
    <source>
        <dbReference type="Proteomes" id="UP000197003"/>
    </source>
</evidence>
<evidence type="ECO:0000256" key="5">
    <source>
        <dbReference type="ARBA" id="ARBA00022827"/>
    </source>
</evidence>
<dbReference type="Pfam" id="PF01266">
    <property type="entry name" value="DAO"/>
    <property type="match status" value="1"/>
</dbReference>
<name>A0A1Z3NCN3_BDEBC</name>
<evidence type="ECO:0000256" key="3">
    <source>
        <dbReference type="ARBA" id="ARBA00022630"/>
    </source>
</evidence>
<protein>
    <recommendedName>
        <fullName evidence="7">Glycerol-3-phosphate dehydrogenase</fullName>
        <ecNumber evidence="7">1.1.5.3</ecNumber>
    </recommendedName>
</protein>
<dbReference type="GO" id="GO:0006071">
    <property type="term" value="P:glycerol metabolic process"/>
    <property type="evidence" value="ECO:0007669"/>
    <property type="project" value="UniProtKB-KW"/>
</dbReference>
<evidence type="ECO:0000313" key="10">
    <source>
        <dbReference type="EMBL" id="ASD65195.1"/>
    </source>
</evidence>
<comment type="catalytic activity">
    <reaction evidence="7">
        <text>a quinone + sn-glycerol 3-phosphate = dihydroxyacetone phosphate + a quinol</text>
        <dbReference type="Rhea" id="RHEA:18977"/>
        <dbReference type="ChEBI" id="CHEBI:24646"/>
        <dbReference type="ChEBI" id="CHEBI:57597"/>
        <dbReference type="ChEBI" id="CHEBI:57642"/>
        <dbReference type="ChEBI" id="CHEBI:132124"/>
        <dbReference type="EC" id="1.1.5.3"/>
    </reaction>
</comment>
<dbReference type="EMBL" id="CP020946">
    <property type="protein sequence ID" value="ASD65195.1"/>
    <property type="molecule type" value="Genomic_DNA"/>
</dbReference>
<dbReference type="Pfam" id="PF16901">
    <property type="entry name" value="DAO_C"/>
    <property type="match status" value="1"/>
</dbReference>
<evidence type="ECO:0000256" key="4">
    <source>
        <dbReference type="ARBA" id="ARBA00022798"/>
    </source>
</evidence>
<dbReference type="Gene3D" id="1.10.8.870">
    <property type="entry name" value="Alpha-glycerophosphate oxidase, cap domain"/>
    <property type="match status" value="1"/>
</dbReference>
<comment type="similarity">
    <text evidence="2 7">Belongs to the FAD-dependent glycerol-3-phosphate dehydrogenase family.</text>
</comment>
<accession>A0A1Z3NCN3</accession>
<feature type="domain" description="Alpha-glycerophosphate oxidase C-terminal" evidence="9">
    <location>
        <begin position="428"/>
        <end position="522"/>
    </location>
</feature>
<evidence type="ECO:0000256" key="7">
    <source>
        <dbReference type="RuleBase" id="RU361217"/>
    </source>
</evidence>
<reference evidence="10 11" key="1">
    <citation type="submission" date="2017-04" db="EMBL/GenBank/DDBJ databases">
        <title>Whole genome sequence of Bdellovibrio bacteriovorus strain SSB218315.</title>
        <authorList>
            <person name="Oyedara O."/>
            <person name="Rodriguez-Perez M.A."/>
        </authorList>
    </citation>
    <scope>NUCLEOTIDE SEQUENCE [LARGE SCALE GENOMIC DNA]</scope>
    <source>
        <strain evidence="10 11">SSB218315</strain>
    </source>
</reference>
<sequence length="544" mass="61594">MKNFSFANRIQNINKMKSQDFDLVIIGGGINGAGVARDASARGMRVALIEARDFASGTSSKSSKLIHGGIRYLENMEFKLVFEALNERGRLFEMAPHLVHPLRFMIPLYQESRVGMGKMGLGMWLYDALSLFQAPEMHERLNAKASIEHMPAIRPNNLLGSYIYSDAYMDDDRLVHETMRSANENGALCVNYVKATGVNFGPDGKIQSVKCEDQHSKENFTVKARHVISSVGPWTDELGESIFKDWKKILRPTKGIHLTLPKHRLPLTSAVVMGAEKSDRIVFGIPRHEMIIIGTTDTDFKESPENVTTTPEDVKYLLSITDHYFPGANLTAHDIIASYAGVRPLVADGSSTEGKTSREHTILSDDRGITFVAGGKYTTYRLMCEQTVKAALKFFTFEERVTWSKSNTVTPLNPYTSVDAFQQAKVQADVWAHETGHSVEDMRLLAERYGMEGEEILNKYSSDMTYWQLEAAQAIDSTMCLHMRDFFARRVPLFLADRNHGVKHMEEIGTVFQEKLGWNEARLKEELHMLTEYMAREVEWKKHF</sequence>
<dbReference type="PANTHER" id="PTHR11985">
    <property type="entry name" value="GLYCEROL-3-PHOSPHATE DEHYDROGENASE"/>
    <property type="match status" value="1"/>
</dbReference>
<evidence type="ECO:0000256" key="6">
    <source>
        <dbReference type="ARBA" id="ARBA00023002"/>
    </source>
</evidence>
<evidence type="ECO:0000259" key="9">
    <source>
        <dbReference type="Pfam" id="PF16901"/>
    </source>
</evidence>
<dbReference type="Gene3D" id="3.30.9.10">
    <property type="entry name" value="D-Amino Acid Oxidase, subunit A, domain 2"/>
    <property type="match status" value="1"/>
</dbReference>
<dbReference type="PROSITE" id="PS00977">
    <property type="entry name" value="FAD_G3PDH_1"/>
    <property type="match status" value="1"/>
</dbReference>
<evidence type="ECO:0000256" key="1">
    <source>
        <dbReference type="ARBA" id="ARBA00001974"/>
    </source>
</evidence>
<dbReference type="InterPro" id="IPR038299">
    <property type="entry name" value="DAO_C_sf"/>
</dbReference>
<gene>
    <name evidence="10" type="ORF">B9G79_17285</name>
</gene>
<dbReference type="GO" id="GO:0009331">
    <property type="term" value="C:glycerol-3-phosphate dehydrogenase (FAD) complex"/>
    <property type="evidence" value="ECO:0007669"/>
    <property type="project" value="UniProtKB-UniRule"/>
</dbReference>
<dbReference type="InterPro" id="IPR031656">
    <property type="entry name" value="DAO_C"/>
</dbReference>
<comment type="cofactor">
    <cofactor evidence="1 7">
        <name>FAD</name>
        <dbReference type="ChEBI" id="CHEBI:57692"/>
    </cofactor>
</comment>
<dbReference type="PRINTS" id="PR01001">
    <property type="entry name" value="FADG3PDH"/>
</dbReference>
<dbReference type="AlphaFoldDB" id="A0A1Z3NCN3"/>
<dbReference type="Gene3D" id="3.50.50.60">
    <property type="entry name" value="FAD/NAD(P)-binding domain"/>
    <property type="match status" value="1"/>
</dbReference>
<keyword evidence="3 7" id="KW-0285">Flavoprotein</keyword>
<dbReference type="PANTHER" id="PTHR11985:SF35">
    <property type="entry name" value="ANAEROBIC GLYCEROL-3-PHOSPHATE DEHYDROGENASE SUBUNIT A"/>
    <property type="match status" value="1"/>
</dbReference>
<keyword evidence="4" id="KW-0319">Glycerol metabolism</keyword>
<organism evidence="10 11">
    <name type="scientific">Bdellovibrio bacteriovorus</name>
    <dbReference type="NCBI Taxonomy" id="959"/>
    <lineage>
        <taxon>Bacteria</taxon>
        <taxon>Pseudomonadati</taxon>
        <taxon>Bdellovibrionota</taxon>
        <taxon>Bdellovibrionia</taxon>
        <taxon>Bdellovibrionales</taxon>
        <taxon>Pseudobdellovibrionaceae</taxon>
        <taxon>Bdellovibrio</taxon>
    </lineage>
</organism>
<dbReference type="InterPro" id="IPR006076">
    <property type="entry name" value="FAD-dep_OxRdtase"/>
</dbReference>
<dbReference type="EC" id="1.1.5.3" evidence="7"/>
<dbReference type="SUPFAM" id="SSF51905">
    <property type="entry name" value="FAD/NAD(P)-binding domain"/>
    <property type="match status" value="1"/>
</dbReference>